<keyword evidence="4" id="KW-0862">Zinc</keyword>
<evidence type="ECO:0000313" key="7">
    <source>
        <dbReference type="EMBL" id="SFV79769.1"/>
    </source>
</evidence>
<dbReference type="Pfam" id="PF00753">
    <property type="entry name" value="Lactamase_B"/>
    <property type="match status" value="1"/>
</dbReference>
<evidence type="ECO:0000313" key="9">
    <source>
        <dbReference type="EMBL" id="SFV85791.1"/>
    </source>
</evidence>
<evidence type="ECO:0000256" key="3">
    <source>
        <dbReference type="ARBA" id="ARBA00022801"/>
    </source>
</evidence>
<evidence type="ECO:0000256" key="1">
    <source>
        <dbReference type="ARBA" id="ARBA00001947"/>
    </source>
</evidence>
<evidence type="ECO:0000259" key="5">
    <source>
        <dbReference type="SMART" id="SM00849"/>
    </source>
</evidence>
<evidence type="ECO:0000313" key="6">
    <source>
        <dbReference type="EMBL" id="SFV76252.1"/>
    </source>
</evidence>
<keyword evidence="3" id="KW-0378">Hydrolase</keyword>
<comment type="cofactor">
    <cofactor evidence="1">
        <name>Zn(2+)</name>
        <dbReference type="ChEBI" id="CHEBI:29105"/>
    </cofactor>
</comment>
<dbReference type="Gene3D" id="3.60.15.10">
    <property type="entry name" value="Ribonuclease Z/Hydroxyacylglutathione hydrolase-like"/>
    <property type="match status" value="1"/>
</dbReference>
<dbReference type="GO" id="GO:0016787">
    <property type="term" value="F:hydrolase activity"/>
    <property type="evidence" value="ECO:0007669"/>
    <property type="project" value="UniProtKB-KW"/>
</dbReference>
<dbReference type="InterPro" id="IPR001279">
    <property type="entry name" value="Metallo-B-lactamas"/>
</dbReference>
<name>A0A1W1D714_9ZZZZ</name>
<dbReference type="EMBL" id="FPHU01000136">
    <property type="protein sequence ID" value="SFV81253.1"/>
    <property type="molecule type" value="Genomic_DNA"/>
</dbReference>
<dbReference type="PANTHER" id="PTHR46233:SF3">
    <property type="entry name" value="HYDROXYACYLGLUTATHIONE HYDROLASE GLOC"/>
    <property type="match status" value="1"/>
</dbReference>
<sequence length="240" mass="27031">MLEKIYKEKTYTLEILYHVGTYENSIHFIFDHASKTCAIIDPAWEADLFIKRVEDKGYTLTDIWVTHWHGDHMNAVDEVANKTNAKITAGVNEIPYLQIDHPITTINDNEILTLGDTQATVINTPGHTAGGICFLLDGHLIAGDSLFVYGAGHCVMPGSNANKFFHSLQKLKKVPDDVLLHCGHDYGSKITTTMAEQKSGNPFLLIDNEDDFVRYRNHIHDGSRTYPMQAMTREEVNNLL</sequence>
<dbReference type="InterPro" id="IPR051453">
    <property type="entry name" value="MBL_Glyoxalase_II"/>
</dbReference>
<gene>
    <name evidence="6" type="ORF">MNB_SUP05-10-494</name>
    <name evidence="7" type="ORF">MNB_SUP05-12-1057</name>
    <name evidence="8" type="ORF">MNB_SUP05-13-695</name>
    <name evidence="9" type="ORF">MNB_SUP05-7-1220</name>
</gene>
<dbReference type="GO" id="GO:0046872">
    <property type="term" value="F:metal ion binding"/>
    <property type="evidence" value="ECO:0007669"/>
    <property type="project" value="UniProtKB-KW"/>
</dbReference>
<dbReference type="EMBL" id="FPHQ01000087">
    <property type="protein sequence ID" value="SFV76252.1"/>
    <property type="molecule type" value="Genomic_DNA"/>
</dbReference>
<reference evidence="6" key="1">
    <citation type="submission" date="2016-10" db="EMBL/GenBank/DDBJ databases">
        <authorList>
            <person name="de Groot N.N."/>
        </authorList>
    </citation>
    <scope>NUCLEOTIDE SEQUENCE</scope>
</reference>
<dbReference type="AlphaFoldDB" id="A0A1W1D714"/>
<feature type="domain" description="Metallo-beta-lactamase" evidence="5">
    <location>
        <begin position="23"/>
        <end position="184"/>
    </location>
</feature>
<evidence type="ECO:0000256" key="4">
    <source>
        <dbReference type="ARBA" id="ARBA00022833"/>
    </source>
</evidence>
<proteinExistence type="predicted"/>
<dbReference type="EMBL" id="FPHW01000243">
    <property type="protein sequence ID" value="SFV85791.1"/>
    <property type="molecule type" value="Genomic_DNA"/>
</dbReference>
<dbReference type="PANTHER" id="PTHR46233">
    <property type="entry name" value="HYDROXYACYLGLUTATHIONE HYDROLASE GLOC"/>
    <property type="match status" value="1"/>
</dbReference>
<organism evidence="6">
    <name type="scientific">hydrothermal vent metagenome</name>
    <dbReference type="NCBI Taxonomy" id="652676"/>
    <lineage>
        <taxon>unclassified sequences</taxon>
        <taxon>metagenomes</taxon>
        <taxon>ecological metagenomes</taxon>
    </lineage>
</organism>
<dbReference type="InterPro" id="IPR036866">
    <property type="entry name" value="RibonucZ/Hydroxyglut_hydro"/>
</dbReference>
<dbReference type="EMBL" id="FPHT01000014">
    <property type="protein sequence ID" value="SFV79769.1"/>
    <property type="molecule type" value="Genomic_DNA"/>
</dbReference>
<protein>
    <submittedName>
        <fullName evidence="6">Beta-lactamase domain protein</fullName>
    </submittedName>
</protein>
<evidence type="ECO:0000256" key="2">
    <source>
        <dbReference type="ARBA" id="ARBA00022723"/>
    </source>
</evidence>
<dbReference type="SMART" id="SM00849">
    <property type="entry name" value="Lactamase_B"/>
    <property type="match status" value="1"/>
</dbReference>
<accession>A0A1W1D714</accession>
<evidence type="ECO:0000313" key="8">
    <source>
        <dbReference type="EMBL" id="SFV81253.1"/>
    </source>
</evidence>
<dbReference type="SUPFAM" id="SSF56281">
    <property type="entry name" value="Metallo-hydrolase/oxidoreductase"/>
    <property type="match status" value="1"/>
</dbReference>
<keyword evidence="2" id="KW-0479">Metal-binding</keyword>